<sequence>MSSQLILKRNRSCTFPVFRTKLLDLADLNLILDHEIKSSKSSNMHLHSGTDLGVIVMSSMEALVGDWRIPKMLIGPRVIFSAFSTHKFIAAEKRMTEIVQPVTILTSRRCHDVV</sequence>
<accession>A0A9D4K3W0</accession>
<comment type="caution">
    <text evidence="1">The sequence shown here is derived from an EMBL/GenBank/DDBJ whole genome shotgun (WGS) entry which is preliminary data.</text>
</comment>
<dbReference type="AlphaFoldDB" id="A0A9D4K3W0"/>
<reference evidence="1" key="2">
    <citation type="submission" date="2020-11" db="EMBL/GenBank/DDBJ databases">
        <authorList>
            <person name="McCartney M.A."/>
            <person name="Auch B."/>
            <person name="Kono T."/>
            <person name="Mallez S."/>
            <person name="Becker A."/>
            <person name="Gohl D.M."/>
            <person name="Silverstein K.A.T."/>
            <person name="Koren S."/>
            <person name="Bechman K.B."/>
            <person name="Herman A."/>
            <person name="Abrahante J.E."/>
            <person name="Garbe J."/>
        </authorList>
    </citation>
    <scope>NUCLEOTIDE SEQUENCE</scope>
    <source>
        <strain evidence="1">Duluth1</strain>
        <tissue evidence="1">Whole animal</tissue>
    </source>
</reference>
<keyword evidence="2" id="KW-1185">Reference proteome</keyword>
<protein>
    <submittedName>
        <fullName evidence="1">Uncharacterized protein</fullName>
    </submittedName>
</protein>
<dbReference type="Proteomes" id="UP000828390">
    <property type="component" value="Unassembled WGS sequence"/>
</dbReference>
<organism evidence="1 2">
    <name type="scientific">Dreissena polymorpha</name>
    <name type="common">Zebra mussel</name>
    <name type="synonym">Mytilus polymorpha</name>
    <dbReference type="NCBI Taxonomy" id="45954"/>
    <lineage>
        <taxon>Eukaryota</taxon>
        <taxon>Metazoa</taxon>
        <taxon>Spiralia</taxon>
        <taxon>Lophotrochozoa</taxon>
        <taxon>Mollusca</taxon>
        <taxon>Bivalvia</taxon>
        <taxon>Autobranchia</taxon>
        <taxon>Heteroconchia</taxon>
        <taxon>Euheterodonta</taxon>
        <taxon>Imparidentia</taxon>
        <taxon>Neoheterodontei</taxon>
        <taxon>Myida</taxon>
        <taxon>Dreissenoidea</taxon>
        <taxon>Dreissenidae</taxon>
        <taxon>Dreissena</taxon>
    </lineage>
</organism>
<proteinExistence type="predicted"/>
<evidence type="ECO:0000313" key="2">
    <source>
        <dbReference type="Proteomes" id="UP000828390"/>
    </source>
</evidence>
<evidence type="ECO:0000313" key="1">
    <source>
        <dbReference type="EMBL" id="KAH3832536.1"/>
    </source>
</evidence>
<name>A0A9D4K3W0_DREPO</name>
<gene>
    <name evidence="1" type="ORF">DPMN_105826</name>
</gene>
<dbReference type="EMBL" id="JAIWYP010000004">
    <property type="protein sequence ID" value="KAH3832536.1"/>
    <property type="molecule type" value="Genomic_DNA"/>
</dbReference>
<reference evidence="1" key="1">
    <citation type="journal article" date="2019" name="bioRxiv">
        <title>The Genome of the Zebra Mussel, Dreissena polymorpha: A Resource for Invasive Species Research.</title>
        <authorList>
            <person name="McCartney M.A."/>
            <person name="Auch B."/>
            <person name="Kono T."/>
            <person name="Mallez S."/>
            <person name="Zhang Y."/>
            <person name="Obille A."/>
            <person name="Becker A."/>
            <person name="Abrahante J.E."/>
            <person name="Garbe J."/>
            <person name="Badalamenti J.P."/>
            <person name="Herman A."/>
            <person name="Mangelson H."/>
            <person name="Liachko I."/>
            <person name="Sullivan S."/>
            <person name="Sone E.D."/>
            <person name="Koren S."/>
            <person name="Silverstein K.A.T."/>
            <person name="Beckman K.B."/>
            <person name="Gohl D.M."/>
        </authorList>
    </citation>
    <scope>NUCLEOTIDE SEQUENCE</scope>
    <source>
        <strain evidence="1">Duluth1</strain>
        <tissue evidence="1">Whole animal</tissue>
    </source>
</reference>